<dbReference type="GeneID" id="43279538"/>
<organism evidence="1 2">
    <name type="scientific">Micromonospora chersina</name>
    <dbReference type="NCBI Taxonomy" id="47854"/>
    <lineage>
        <taxon>Bacteria</taxon>
        <taxon>Bacillati</taxon>
        <taxon>Actinomycetota</taxon>
        <taxon>Actinomycetes</taxon>
        <taxon>Micromonosporales</taxon>
        <taxon>Micromonosporaceae</taxon>
        <taxon>Micromonospora</taxon>
    </lineage>
</organism>
<dbReference type="Pfam" id="PF10117">
    <property type="entry name" value="McrBC"/>
    <property type="match status" value="1"/>
</dbReference>
<sequence length="402" mass="44689">MIDLEFTELDPPREITATPSELRTLRRARHGLRIEELGDDRVRVGPRIGYAGTVLLPTGRRIVVMPKAPISNLPELLALAYRAMALPLAAGAAAIDEAIPTDWLLLQLIGEIEELLSRGLRRGYVERRELLAYVRGRLRPQLNPARLPFADCEYSDFVSDTAENRLLRGVLEFLAPAASNPIVRRRMGDALAAFAGVSLVRPSLVAFDRVAVTRLNAHYQPSLRLARIALEGAGVHDAVGASTAPAYFVPMWRVWEAAVASALRDAGIQHVHEQPEFADRFVQQGGYPKLRVTLRPDLLIGYRGTPALAIDLKWAPALELRYGKKRLRNQHLYQLATYCAALRCDGLLVYPEMEDQIDSMYEFNGRTIRIRTVNLATPSLADLRSFAVNLAEKMAEPGMRAG</sequence>
<name>A0A1C6V0L6_9ACTN</name>
<evidence type="ECO:0000313" key="1">
    <source>
        <dbReference type="EMBL" id="SCL59839.1"/>
    </source>
</evidence>
<dbReference type="PANTHER" id="PTHR38733">
    <property type="entry name" value="PROTEIN MCRC"/>
    <property type="match status" value="1"/>
</dbReference>
<dbReference type="RefSeq" id="WP_091313212.1">
    <property type="nucleotide sequence ID" value="NZ_FMIB01000002.1"/>
</dbReference>
<protein>
    <submittedName>
        <fullName evidence="1">5-methylcytosine-specific restriction enzyme subunit McrC</fullName>
    </submittedName>
</protein>
<gene>
    <name evidence="1" type="ORF">GA0070603_2895</name>
</gene>
<dbReference type="PANTHER" id="PTHR38733:SF1">
    <property type="entry name" value="TYPE IV METHYL-DIRECTED RESTRICTION ENZYME ECOKMCRBC"/>
    <property type="match status" value="1"/>
</dbReference>
<evidence type="ECO:0000313" key="2">
    <source>
        <dbReference type="Proteomes" id="UP000198605"/>
    </source>
</evidence>
<accession>A0A1C6V0L6</accession>
<reference evidence="2" key="1">
    <citation type="submission" date="2016-06" db="EMBL/GenBank/DDBJ databases">
        <authorList>
            <person name="Varghese N."/>
            <person name="Submissions Spin"/>
        </authorList>
    </citation>
    <scope>NUCLEOTIDE SEQUENCE [LARGE SCALE GENOMIC DNA]</scope>
    <source>
        <strain evidence="2">DSM 44151</strain>
    </source>
</reference>
<dbReference type="Proteomes" id="UP000198605">
    <property type="component" value="Unassembled WGS sequence"/>
</dbReference>
<proteinExistence type="predicted"/>
<keyword evidence="2" id="KW-1185">Reference proteome</keyword>
<dbReference type="AlphaFoldDB" id="A0A1C6V0L6"/>
<dbReference type="OrthoDB" id="5148566at2"/>
<dbReference type="EMBL" id="FMIB01000002">
    <property type="protein sequence ID" value="SCL59839.1"/>
    <property type="molecule type" value="Genomic_DNA"/>
</dbReference>
<dbReference type="STRING" id="47854.GA0070603_2895"/>
<dbReference type="InterPro" id="IPR019292">
    <property type="entry name" value="McrC"/>
</dbReference>